<dbReference type="InterPro" id="IPR001296">
    <property type="entry name" value="Glyco_trans_1"/>
</dbReference>
<dbReference type="EMBL" id="JBHSPH010000001">
    <property type="protein sequence ID" value="MFC5861197.1"/>
    <property type="molecule type" value="Genomic_DNA"/>
</dbReference>
<feature type="domain" description="Glycosyltransferase subfamily 4-like N-terminal" evidence="2">
    <location>
        <begin position="15"/>
        <end position="182"/>
    </location>
</feature>
<accession>A0ABW1EBJ5</accession>
<keyword evidence="3" id="KW-0808">Transferase</keyword>
<dbReference type="Pfam" id="PF00534">
    <property type="entry name" value="Glycos_transf_1"/>
    <property type="match status" value="1"/>
</dbReference>
<dbReference type="RefSeq" id="WP_263334213.1">
    <property type="nucleotide sequence ID" value="NZ_JAGSYH010000002.1"/>
</dbReference>
<evidence type="ECO:0000313" key="3">
    <source>
        <dbReference type="EMBL" id="MFC5861197.1"/>
    </source>
</evidence>
<keyword evidence="4" id="KW-1185">Reference proteome</keyword>
<protein>
    <submittedName>
        <fullName evidence="3">Glycosyltransferase</fullName>
        <ecNumber evidence="3">2.4.-.-</ecNumber>
    </submittedName>
</protein>
<dbReference type="InterPro" id="IPR028098">
    <property type="entry name" value="Glyco_trans_4-like_N"/>
</dbReference>
<name>A0ABW1EBJ5_9BACT</name>
<evidence type="ECO:0000259" key="2">
    <source>
        <dbReference type="Pfam" id="PF13579"/>
    </source>
</evidence>
<dbReference type="Proteomes" id="UP001596091">
    <property type="component" value="Unassembled WGS sequence"/>
</dbReference>
<evidence type="ECO:0000259" key="1">
    <source>
        <dbReference type="Pfam" id="PF00534"/>
    </source>
</evidence>
<keyword evidence="3" id="KW-0328">Glycosyltransferase</keyword>
<evidence type="ECO:0000313" key="4">
    <source>
        <dbReference type="Proteomes" id="UP001596091"/>
    </source>
</evidence>
<dbReference type="PANTHER" id="PTHR12526">
    <property type="entry name" value="GLYCOSYLTRANSFERASE"/>
    <property type="match status" value="1"/>
</dbReference>
<reference evidence="4" key="1">
    <citation type="journal article" date="2019" name="Int. J. Syst. Evol. Microbiol.">
        <title>The Global Catalogue of Microorganisms (GCM) 10K type strain sequencing project: providing services to taxonomists for standard genome sequencing and annotation.</title>
        <authorList>
            <consortium name="The Broad Institute Genomics Platform"/>
            <consortium name="The Broad Institute Genome Sequencing Center for Infectious Disease"/>
            <person name="Wu L."/>
            <person name="Ma J."/>
        </authorList>
    </citation>
    <scope>NUCLEOTIDE SEQUENCE [LARGE SCALE GENOMIC DNA]</scope>
    <source>
        <strain evidence="4">JCM 4087</strain>
    </source>
</reference>
<dbReference type="Gene3D" id="3.40.50.2000">
    <property type="entry name" value="Glycogen Phosphorylase B"/>
    <property type="match status" value="2"/>
</dbReference>
<gene>
    <name evidence="3" type="ORF">ACFPT7_02705</name>
</gene>
<dbReference type="EC" id="2.4.-.-" evidence="3"/>
<feature type="domain" description="Glycosyl transferase family 1" evidence="1">
    <location>
        <begin position="204"/>
        <end position="357"/>
    </location>
</feature>
<dbReference type="GO" id="GO:0016757">
    <property type="term" value="F:glycosyltransferase activity"/>
    <property type="evidence" value="ECO:0007669"/>
    <property type="project" value="UniProtKB-KW"/>
</dbReference>
<dbReference type="SUPFAM" id="SSF53756">
    <property type="entry name" value="UDP-Glycosyltransferase/glycogen phosphorylase"/>
    <property type="match status" value="1"/>
</dbReference>
<dbReference type="PANTHER" id="PTHR12526:SF630">
    <property type="entry name" value="GLYCOSYLTRANSFERASE"/>
    <property type="match status" value="1"/>
</dbReference>
<proteinExistence type="predicted"/>
<organism evidence="3 4">
    <name type="scientific">Acidicapsa dinghuensis</name>
    <dbReference type="NCBI Taxonomy" id="2218256"/>
    <lineage>
        <taxon>Bacteria</taxon>
        <taxon>Pseudomonadati</taxon>
        <taxon>Acidobacteriota</taxon>
        <taxon>Terriglobia</taxon>
        <taxon>Terriglobales</taxon>
        <taxon>Acidobacteriaceae</taxon>
        <taxon>Acidicapsa</taxon>
    </lineage>
</organism>
<dbReference type="Pfam" id="PF13579">
    <property type="entry name" value="Glyco_trans_4_4"/>
    <property type="match status" value="1"/>
</dbReference>
<comment type="caution">
    <text evidence="3">The sequence shown here is derived from an EMBL/GenBank/DDBJ whole genome shotgun (WGS) entry which is preliminary data.</text>
</comment>
<sequence length="385" mass="43016">MRLLHVVRTLNPEFGGPSESVRMFVRAHQRAGNEVEIATTDAPGEGPAGDAYQSLMPCPVHACGPARPNYFYCPRLDSWLIENRDRFDGVIVNGVWQYHGVAARHAFAGRKPYVVFAHGMLDPYFKRRFPLKHLKKLAYWIFQEHRTLNAATAVCFTSEEEKRVAAEGFPFLNFRREIIPYGTMGPEGDPEALKQAFWDQWPMLKGKKYLLFLGRIHQKKGCDLLLDAFAQVARPDLHLVMAGPEEESGWGAELRSRALRLGIENRITWTGMLRGAVKWGAFYGSQAFILPSHQENFGIAVADALACGVVPLISDKVNIAADIATDGAGWVEADTVEGTVRLIASFQNMSSEELKRMRSCALDCYRRRFALNNAAEALYAALGLP</sequence>